<feature type="domain" description="Rhodopsin" evidence="7">
    <location>
        <begin position="60"/>
        <end position="301"/>
    </location>
</feature>
<dbReference type="EMBL" id="KZ826315">
    <property type="protein sequence ID" value="PYI12770.1"/>
    <property type="molecule type" value="Genomic_DNA"/>
</dbReference>
<comment type="similarity">
    <text evidence="5">Belongs to the SAT4 family.</text>
</comment>
<feature type="transmembrane region" description="Helical" evidence="6">
    <location>
        <begin position="42"/>
        <end position="63"/>
    </location>
</feature>
<keyword evidence="4 6" id="KW-0472">Membrane</keyword>
<evidence type="ECO:0000256" key="6">
    <source>
        <dbReference type="SAM" id="Phobius"/>
    </source>
</evidence>
<evidence type="ECO:0000313" key="8">
    <source>
        <dbReference type="EMBL" id="PYI12770.1"/>
    </source>
</evidence>
<accession>A0A319ESM8</accession>
<keyword evidence="3 6" id="KW-1133">Transmembrane helix</keyword>
<evidence type="ECO:0000256" key="5">
    <source>
        <dbReference type="ARBA" id="ARBA00038359"/>
    </source>
</evidence>
<keyword evidence="9" id="KW-1185">Reference proteome</keyword>
<organism evidence="8 9">
    <name type="scientific">Aspergillus sclerotiicarbonarius (strain CBS 121057 / IBT 28362)</name>
    <dbReference type="NCBI Taxonomy" id="1448318"/>
    <lineage>
        <taxon>Eukaryota</taxon>
        <taxon>Fungi</taxon>
        <taxon>Dikarya</taxon>
        <taxon>Ascomycota</taxon>
        <taxon>Pezizomycotina</taxon>
        <taxon>Eurotiomycetes</taxon>
        <taxon>Eurotiomycetidae</taxon>
        <taxon>Eurotiales</taxon>
        <taxon>Aspergillaceae</taxon>
        <taxon>Aspergillus</taxon>
        <taxon>Aspergillus subgen. Circumdati</taxon>
    </lineage>
</organism>
<evidence type="ECO:0000313" key="9">
    <source>
        <dbReference type="Proteomes" id="UP000248423"/>
    </source>
</evidence>
<dbReference type="PANTHER" id="PTHR33048:SF165">
    <property type="entry name" value="INTEGRAL MEMBRANE PROTEIN"/>
    <property type="match status" value="1"/>
</dbReference>
<feature type="transmembrane region" description="Helical" evidence="6">
    <location>
        <begin position="154"/>
        <end position="176"/>
    </location>
</feature>
<feature type="transmembrane region" description="Helical" evidence="6">
    <location>
        <begin position="120"/>
        <end position="142"/>
    </location>
</feature>
<proteinExistence type="inferred from homology"/>
<sequence>MTVRPLLWQIHTAIHDLPSSHALTRMQQLCRGDQPNGYGRPFFIITWAEFGLAIILMTARCFAASRLVHNIATDLYLAIATFILGAASMVMLTVGASYGLGLPQTLLSFNGSNMALLYGWVNQLLALIAIGLGKLTMVAFLEQIQGYHTKARSIFLWSLAGSNLILNCIAAILVMLQCSPRRLLWEAYGNGGCPWRTRIQIFGYIQGPWSALCDFLLALYPVTILARVQAFSISTRIGLCALMGCGIIAGACAIVKTVQLTILTRISDPSEQLGTVIVWNQTEMWVVFIVSCIPPTKVFFRHIYRRGSVQLESLVDQIRPREQEVKQDLRLPCS</sequence>
<feature type="transmembrane region" description="Helical" evidence="6">
    <location>
        <begin position="240"/>
        <end position="262"/>
    </location>
</feature>
<dbReference type="OrthoDB" id="3934549at2759"/>
<evidence type="ECO:0000256" key="4">
    <source>
        <dbReference type="ARBA" id="ARBA00023136"/>
    </source>
</evidence>
<evidence type="ECO:0000259" key="7">
    <source>
        <dbReference type="Pfam" id="PF20684"/>
    </source>
</evidence>
<name>A0A319ESM8_ASPSB</name>
<comment type="subcellular location">
    <subcellularLocation>
        <location evidence="1">Membrane</location>
        <topology evidence="1">Multi-pass membrane protein</topology>
    </subcellularLocation>
</comment>
<dbReference type="STRING" id="1448318.A0A319ESM8"/>
<dbReference type="AlphaFoldDB" id="A0A319ESM8"/>
<feature type="transmembrane region" description="Helical" evidence="6">
    <location>
        <begin position="75"/>
        <end position="100"/>
    </location>
</feature>
<dbReference type="GO" id="GO:0016020">
    <property type="term" value="C:membrane"/>
    <property type="evidence" value="ECO:0007669"/>
    <property type="project" value="UniProtKB-SubCell"/>
</dbReference>
<dbReference type="InterPro" id="IPR049326">
    <property type="entry name" value="Rhodopsin_dom_fungi"/>
</dbReference>
<protein>
    <recommendedName>
        <fullName evidence="7">Rhodopsin domain-containing protein</fullName>
    </recommendedName>
</protein>
<dbReference type="InterPro" id="IPR052337">
    <property type="entry name" value="SAT4-like"/>
</dbReference>
<evidence type="ECO:0000256" key="3">
    <source>
        <dbReference type="ARBA" id="ARBA00022989"/>
    </source>
</evidence>
<dbReference type="Proteomes" id="UP000248423">
    <property type="component" value="Unassembled WGS sequence"/>
</dbReference>
<dbReference type="VEuPathDB" id="FungiDB:BO78DRAFT_457163"/>
<keyword evidence="2 6" id="KW-0812">Transmembrane</keyword>
<dbReference type="Pfam" id="PF20684">
    <property type="entry name" value="Fung_rhodopsin"/>
    <property type="match status" value="1"/>
</dbReference>
<reference evidence="8 9" key="1">
    <citation type="submission" date="2018-02" db="EMBL/GenBank/DDBJ databases">
        <title>The genomes of Aspergillus section Nigri reveals drivers in fungal speciation.</title>
        <authorList>
            <consortium name="DOE Joint Genome Institute"/>
            <person name="Vesth T.C."/>
            <person name="Nybo J."/>
            <person name="Theobald S."/>
            <person name="Brandl J."/>
            <person name="Frisvad J.C."/>
            <person name="Nielsen K.F."/>
            <person name="Lyhne E.K."/>
            <person name="Kogle M.E."/>
            <person name="Kuo A."/>
            <person name="Riley R."/>
            <person name="Clum A."/>
            <person name="Nolan M."/>
            <person name="Lipzen A."/>
            <person name="Salamov A."/>
            <person name="Henrissat B."/>
            <person name="Wiebenga A."/>
            <person name="De vries R.P."/>
            <person name="Grigoriev I.V."/>
            <person name="Mortensen U.H."/>
            <person name="Andersen M.R."/>
            <person name="Baker S.E."/>
        </authorList>
    </citation>
    <scope>NUCLEOTIDE SEQUENCE [LARGE SCALE GENOMIC DNA]</scope>
    <source>
        <strain evidence="8 9">CBS 121057</strain>
    </source>
</reference>
<evidence type="ECO:0000256" key="2">
    <source>
        <dbReference type="ARBA" id="ARBA00022692"/>
    </source>
</evidence>
<evidence type="ECO:0000256" key="1">
    <source>
        <dbReference type="ARBA" id="ARBA00004141"/>
    </source>
</evidence>
<dbReference type="PANTHER" id="PTHR33048">
    <property type="entry name" value="PTH11-LIKE INTEGRAL MEMBRANE PROTEIN (AFU_ORTHOLOGUE AFUA_5G11245)"/>
    <property type="match status" value="1"/>
</dbReference>
<gene>
    <name evidence="8" type="ORF">BO78DRAFT_457163</name>
</gene>